<dbReference type="Gene3D" id="3.40.30.10">
    <property type="entry name" value="Glutaredoxin"/>
    <property type="match status" value="1"/>
</dbReference>
<protein>
    <submittedName>
        <fullName evidence="3">Glutathione S-transferase</fullName>
    </submittedName>
</protein>
<dbReference type="InterPro" id="IPR010987">
    <property type="entry name" value="Glutathione-S-Trfase_C-like"/>
</dbReference>
<dbReference type="InterPro" id="IPR004045">
    <property type="entry name" value="Glutathione_S-Trfase_N"/>
</dbReference>
<dbReference type="RefSeq" id="WP_055422474.1">
    <property type="nucleotide sequence ID" value="NZ_CYHH01000001.1"/>
</dbReference>
<dbReference type="PROSITE" id="PS50405">
    <property type="entry name" value="GST_CTER"/>
    <property type="match status" value="1"/>
</dbReference>
<sequence length="209" mass="23635">MKLYDYPPAPNPRRVRIFLAEKGIEVPTEAVDLRQGAQLSEAFRRINPQCVVPYLVLDDGTGISESIAICRYFEALQPDPPLFGKTPLEQALVEMWSRRAEFEGLLAVADALRNSAPAFKNRALPGHDDYEQIPALVERGQRRTKRFFDVLEERLAHSTFLAGDFFSVADITAFVTVDFAGWIKLTLPETHINARRWYETVRARPSASA</sequence>
<dbReference type="InterPro" id="IPR034345">
    <property type="entry name" value="Gtt2-like_N"/>
</dbReference>
<evidence type="ECO:0000259" key="1">
    <source>
        <dbReference type="PROSITE" id="PS50404"/>
    </source>
</evidence>
<evidence type="ECO:0000259" key="2">
    <source>
        <dbReference type="PROSITE" id="PS50405"/>
    </source>
</evidence>
<proteinExistence type="predicted"/>
<dbReference type="EMBL" id="CYHH01000001">
    <property type="protein sequence ID" value="CUB04797.1"/>
    <property type="molecule type" value="Genomic_DNA"/>
</dbReference>
<gene>
    <name evidence="3" type="ORF">Ga0061068_10177</name>
</gene>
<dbReference type="SFLD" id="SFLDS00019">
    <property type="entry name" value="Glutathione_Transferase_(cytos"/>
    <property type="match status" value="1"/>
</dbReference>
<dbReference type="CDD" id="cd03051">
    <property type="entry name" value="GST_N_GTT2_like"/>
    <property type="match status" value="1"/>
</dbReference>
<dbReference type="AlphaFoldDB" id="A0A0K6IN98"/>
<dbReference type="InterPro" id="IPR004046">
    <property type="entry name" value="GST_C"/>
</dbReference>
<dbReference type="Pfam" id="PF00043">
    <property type="entry name" value="GST_C"/>
    <property type="match status" value="1"/>
</dbReference>
<organism evidence="3 4">
    <name type="scientific">Tepidiphilus thermophilus</name>
    <dbReference type="NCBI Taxonomy" id="876478"/>
    <lineage>
        <taxon>Bacteria</taxon>
        <taxon>Pseudomonadati</taxon>
        <taxon>Pseudomonadota</taxon>
        <taxon>Hydrogenophilia</taxon>
        <taxon>Hydrogenophilales</taxon>
        <taxon>Hydrogenophilaceae</taxon>
        <taxon>Tepidiphilus</taxon>
    </lineage>
</organism>
<accession>A0A0K6IN98</accession>
<dbReference type="OrthoDB" id="5293590at2"/>
<dbReference type="Gene3D" id="1.20.1050.10">
    <property type="match status" value="1"/>
</dbReference>
<keyword evidence="3" id="KW-0808">Transferase</keyword>
<dbReference type="PROSITE" id="PS50404">
    <property type="entry name" value="GST_NTER"/>
    <property type="match status" value="1"/>
</dbReference>
<feature type="domain" description="GST C-terminal" evidence="2">
    <location>
        <begin position="86"/>
        <end position="209"/>
    </location>
</feature>
<dbReference type="SUPFAM" id="SSF52833">
    <property type="entry name" value="Thioredoxin-like"/>
    <property type="match status" value="1"/>
</dbReference>
<feature type="domain" description="GST N-terminal" evidence="1">
    <location>
        <begin position="1"/>
        <end position="81"/>
    </location>
</feature>
<dbReference type="PANTHER" id="PTHR44051:SF8">
    <property type="entry name" value="GLUTATHIONE S-TRANSFERASE GSTA"/>
    <property type="match status" value="1"/>
</dbReference>
<name>A0A0K6IN98_9PROT</name>
<dbReference type="Pfam" id="PF13409">
    <property type="entry name" value="GST_N_2"/>
    <property type="match status" value="1"/>
</dbReference>
<dbReference type="InterPro" id="IPR036249">
    <property type="entry name" value="Thioredoxin-like_sf"/>
</dbReference>
<evidence type="ECO:0000313" key="4">
    <source>
        <dbReference type="Proteomes" id="UP000182108"/>
    </source>
</evidence>
<dbReference type="InterPro" id="IPR040079">
    <property type="entry name" value="Glutathione_S-Trfase"/>
</dbReference>
<dbReference type="Proteomes" id="UP000182108">
    <property type="component" value="Unassembled WGS sequence"/>
</dbReference>
<dbReference type="GO" id="GO:0016740">
    <property type="term" value="F:transferase activity"/>
    <property type="evidence" value="ECO:0007669"/>
    <property type="project" value="UniProtKB-KW"/>
</dbReference>
<dbReference type="InterPro" id="IPR036282">
    <property type="entry name" value="Glutathione-S-Trfase_C_sf"/>
</dbReference>
<dbReference type="SFLD" id="SFLDG00358">
    <property type="entry name" value="Main_(cytGST)"/>
    <property type="match status" value="1"/>
</dbReference>
<dbReference type="PANTHER" id="PTHR44051">
    <property type="entry name" value="GLUTATHIONE S-TRANSFERASE-RELATED"/>
    <property type="match status" value="1"/>
</dbReference>
<evidence type="ECO:0000313" key="3">
    <source>
        <dbReference type="EMBL" id="CUB04797.1"/>
    </source>
</evidence>
<dbReference type="SUPFAM" id="SSF47616">
    <property type="entry name" value="GST C-terminal domain-like"/>
    <property type="match status" value="1"/>
</dbReference>
<keyword evidence="4" id="KW-1185">Reference proteome</keyword>
<reference evidence="4" key="1">
    <citation type="submission" date="2015-08" db="EMBL/GenBank/DDBJ databases">
        <authorList>
            <person name="Babu N.S."/>
            <person name="Beckwith C.J."/>
            <person name="Beseler K.G."/>
            <person name="Brison A."/>
            <person name="Carone J.V."/>
            <person name="Caskin T.P."/>
            <person name="Diamond M."/>
            <person name="Durham M.E."/>
            <person name="Foxe J.M."/>
            <person name="Go M."/>
            <person name="Henderson B.A."/>
            <person name="Jones I.B."/>
            <person name="McGettigan J.A."/>
            <person name="Micheletti S.J."/>
            <person name="Nasrallah M.E."/>
            <person name="Ortiz D."/>
            <person name="Piller C.R."/>
            <person name="Privatt S.R."/>
            <person name="Schneider S.L."/>
            <person name="Sharp S."/>
            <person name="Smith T.C."/>
            <person name="Stanton J.D."/>
            <person name="Ullery H.E."/>
            <person name="Wilson R.J."/>
            <person name="Serrano M.G."/>
            <person name="Buck G."/>
            <person name="Lee V."/>
            <person name="Wang Y."/>
            <person name="Carvalho R."/>
            <person name="Voegtly L."/>
            <person name="Shi R."/>
            <person name="Duckworth R."/>
            <person name="Johnson A."/>
            <person name="Loviza R."/>
            <person name="Walstead R."/>
            <person name="Shah Z."/>
            <person name="Kiflezghi M."/>
            <person name="Wade K."/>
            <person name="Ball S.L."/>
            <person name="Bradley K.W."/>
            <person name="Asai D.J."/>
            <person name="Bowman C.A."/>
            <person name="Russell D.A."/>
            <person name="Pope W.H."/>
            <person name="Jacobs-Sera D."/>
            <person name="Hendrix R.W."/>
            <person name="Hatfull G.F."/>
        </authorList>
    </citation>
    <scope>NUCLEOTIDE SEQUENCE [LARGE SCALE GENOMIC DNA]</scope>
    <source>
        <strain evidence="4">JCM 19170</strain>
    </source>
</reference>